<organism evidence="10 11">
    <name type="scientific">Paractinoplanes aksuensis</name>
    <dbReference type="NCBI Taxonomy" id="2939490"/>
    <lineage>
        <taxon>Bacteria</taxon>
        <taxon>Bacillati</taxon>
        <taxon>Actinomycetota</taxon>
        <taxon>Actinomycetes</taxon>
        <taxon>Micromonosporales</taxon>
        <taxon>Micromonosporaceae</taxon>
        <taxon>Paractinoplanes</taxon>
    </lineage>
</organism>
<dbReference type="Gene3D" id="2.40.37.10">
    <property type="entry name" value="Lyase, Ornithine Decarboxylase, Chain A, domain 1"/>
    <property type="match status" value="1"/>
</dbReference>
<evidence type="ECO:0000256" key="5">
    <source>
        <dbReference type="ARBA" id="ARBA00023239"/>
    </source>
</evidence>
<evidence type="ECO:0000256" key="7">
    <source>
        <dbReference type="ARBA" id="ARBA00034138"/>
    </source>
</evidence>
<dbReference type="InterPro" id="IPR029066">
    <property type="entry name" value="PLP-binding_barrel"/>
</dbReference>
<name>A0ABT1DIL1_9ACTN</name>
<dbReference type="PROSITE" id="PS00878">
    <property type="entry name" value="ODR_DC_2_1"/>
    <property type="match status" value="1"/>
</dbReference>
<keyword evidence="3" id="KW-0210">Decarboxylase</keyword>
<dbReference type="Proteomes" id="UP001523369">
    <property type="component" value="Unassembled WGS sequence"/>
</dbReference>
<dbReference type="EC" id="4.1.1.17" evidence="7"/>
<dbReference type="PRINTS" id="PR01179">
    <property type="entry name" value="ODADCRBXLASE"/>
</dbReference>
<accession>A0ABT1DIL1</accession>
<dbReference type="InterPro" id="IPR002433">
    <property type="entry name" value="Orn_de-COase"/>
</dbReference>
<dbReference type="PROSITE" id="PS00879">
    <property type="entry name" value="ODR_DC_2_2"/>
    <property type="match status" value="1"/>
</dbReference>
<proteinExistence type="inferred from homology"/>
<dbReference type="InterPro" id="IPR022653">
    <property type="entry name" value="De-COase2_pyr-phos_BS"/>
</dbReference>
<dbReference type="CDD" id="cd00622">
    <property type="entry name" value="PLPDE_III_ODC"/>
    <property type="match status" value="1"/>
</dbReference>
<keyword evidence="5" id="KW-0456">Lyase</keyword>
<dbReference type="SUPFAM" id="SSF50621">
    <property type="entry name" value="Alanine racemase C-terminal domain-like"/>
    <property type="match status" value="1"/>
</dbReference>
<comment type="cofactor">
    <cofactor evidence="1">
        <name>pyridoxal 5'-phosphate</name>
        <dbReference type="ChEBI" id="CHEBI:597326"/>
    </cofactor>
</comment>
<dbReference type="InterPro" id="IPR022657">
    <property type="entry name" value="De-COase2_CS"/>
</dbReference>
<dbReference type="SUPFAM" id="SSF51419">
    <property type="entry name" value="PLP-binding barrel"/>
    <property type="match status" value="1"/>
</dbReference>
<dbReference type="Pfam" id="PF02784">
    <property type="entry name" value="Orn_Arg_deC_N"/>
    <property type="match status" value="1"/>
</dbReference>
<evidence type="ECO:0000256" key="2">
    <source>
        <dbReference type="ARBA" id="ARBA00008872"/>
    </source>
</evidence>
<comment type="catalytic activity">
    <reaction evidence="8">
        <text>L-ornithine + H(+) = putrescine + CO2</text>
        <dbReference type="Rhea" id="RHEA:22964"/>
        <dbReference type="ChEBI" id="CHEBI:15378"/>
        <dbReference type="ChEBI" id="CHEBI:16526"/>
        <dbReference type="ChEBI" id="CHEBI:46911"/>
        <dbReference type="ChEBI" id="CHEBI:326268"/>
        <dbReference type="EC" id="4.1.1.17"/>
    </reaction>
</comment>
<evidence type="ECO:0000256" key="8">
    <source>
        <dbReference type="ARBA" id="ARBA00049127"/>
    </source>
</evidence>
<dbReference type="InterPro" id="IPR022644">
    <property type="entry name" value="De-COase2_N"/>
</dbReference>
<dbReference type="PRINTS" id="PR01182">
    <property type="entry name" value="ORNDCRBXLASE"/>
</dbReference>
<evidence type="ECO:0000313" key="10">
    <source>
        <dbReference type="EMBL" id="MCO8270665.1"/>
    </source>
</evidence>
<dbReference type="RefSeq" id="WP_253236800.1">
    <property type="nucleotide sequence ID" value="NZ_JAMYJR010000007.1"/>
</dbReference>
<dbReference type="InterPro" id="IPR000183">
    <property type="entry name" value="Orn/DAP/Arg_de-COase"/>
</dbReference>
<dbReference type="PANTHER" id="PTHR11482">
    <property type="entry name" value="ARGININE/DIAMINOPIMELATE/ORNITHINE DECARBOXYLASE"/>
    <property type="match status" value="1"/>
</dbReference>
<evidence type="ECO:0000259" key="9">
    <source>
        <dbReference type="Pfam" id="PF02784"/>
    </source>
</evidence>
<evidence type="ECO:0000256" key="6">
    <source>
        <dbReference type="ARBA" id="ARBA00034115"/>
    </source>
</evidence>
<comment type="similarity">
    <text evidence="2">Belongs to the Orn/Lys/Arg decarboxylase class-II family.</text>
</comment>
<dbReference type="PANTHER" id="PTHR11482:SF6">
    <property type="entry name" value="ORNITHINE DECARBOXYLASE 1-RELATED"/>
    <property type="match status" value="1"/>
</dbReference>
<dbReference type="EMBL" id="JAMYJR010000007">
    <property type="protein sequence ID" value="MCO8270665.1"/>
    <property type="molecule type" value="Genomic_DNA"/>
</dbReference>
<reference evidence="10 11" key="1">
    <citation type="submission" date="2022-06" db="EMBL/GenBank/DDBJ databases">
        <title>New Species of the Genus Actinoplanes, ActinopZanes ferrugineus.</title>
        <authorList>
            <person name="Ding P."/>
        </authorList>
    </citation>
    <scope>NUCLEOTIDE SEQUENCE [LARGE SCALE GENOMIC DNA]</scope>
    <source>
        <strain evidence="10 11">TRM88003</strain>
    </source>
</reference>
<gene>
    <name evidence="10" type="ORF">M1L60_08640</name>
</gene>
<dbReference type="InterPro" id="IPR009006">
    <property type="entry name" value="Ala_racemase/Decarboxylase_C"/>
</dbReference>
<evidence type="ECO:0000256" key="4">
    <source>
        <dbReference type="ARBA" id="ARBA00022898"/>
    </source>
</evidence>
<feature type="domain" description="Orn/DAP/Arg decarboxylase 2 N-terminal" evidence="9">
    <location>
        <begin position="29"/>
        <end position="263"/>
    </location>
</feature>
<dbReference type="Gene3D" id="3.20.20.10">
    <property type="entry name" value="Alanine racemase"/>
    <property type="match status" value="1"/>
</dbReference>
<comment type="caution">
    <text evidence="10">The sequence shown here is derived from an EMBL/GenBank/DDBJ whole genome shotgun (WGS) entry which is preliminary data.</text>
</comment>
<evidence type="ECO:0000256" key="1">
    <source>
        <dbReference type="ARBA" id="ARBA00001933"/>
    </source>
</evidence>
<keyword evidence="11" id="KW-1185">Reference proteome</keyword>
<evidence type="ECO:0000313" key="11">
    <source>
        <dbReference type="Proteomes" id="UP001523369"/>
    </source>
</evidence>
<evidence type="ECO:0000256" key="3">
    <source>
        <dbReference type="ARBA" id="ARBA00022793"/>
    </source>
</evidence>
<sequence>MTSWPTPLAPATLGGIVDMPTPYLVTDLDTVTARLSSFRAALPGVAVHYAMKCNPSDEILRTLHAQGAQFEIASLGELRRLQAIGVDPADVLYSNPIKPPAHIAAAHAAGLWRFSFDSPNELTKIAEHAPGAAVYVRLRVDDEASVFPLSRKFGTDAEDAYDLLLLAQRLELRPYGVTFHVGSQCLRPTAWASAVDTAGKLMDRLRHDGINLEMLDLGGGFPARYTTDVPTIEQIGAATTEALNALPYRPGLIVAEPGRHLVAESGVMAATIIGHESRDEENWLYLEVGAFNGLMEVLQTPGGWDFPLLTSKSGVEPTVPYTITGPTCDSSDTIGYGIMLPAGLATGDVIYIGTTGAYTLAYASDFNGFDQPTPLFVGAGSPSYDATSVRVPLARVASTLGPVA</sequence>
<keyword evidence="4" id="KW-0663">Pyridoxal phosphate</keyword>
<protein>
    <recommendedName>
        <fullName evidence="7">ornithine decarboxylase</fullName>
        <ecNumber evidence="7">4.1.1.17</ecNumber>
    </recommendedName>
</protein>
<comment type="pathway">
    <text evidence="6">Amine and polyamine biosynthesis; putrescine biosynthesis via L-ornithine pathway; putrescine from L-ornithine: step 1/1.</text>
</comment>